<dbReference type="PANTHER" id="PTHR42059">
    <property type="entry name" value="TNT DOMAIN-CONTAINING PROTEIN"/>
    <property type="match status" value="1"/>
</dbReference>
<protein>
    <recommendedName>
        <fullName evidence="2">TNT domain-containing protein</fullName>
    </recommendedName>
</protein>
<dbReference type="KEGG" id="ffu:CLAFUR5_11675"/>
<evidence type="ECO:0000259" key="2">
    <source>
        <dbReference type="Pfam" id="PF14021"/>
    </source>
</evidence>
<proteinExistence type="predicted"/>
<dbReference type="OrthoDB" id="2923349at2759"/>
<feature type="signal peptide" evidence="1">
    <location>
        <begin position="1"/>
        <end position="19"/>
    </location>
</feature>
<keyword evidence="1" id="KW-0732">Signal</keyword>
<dbReference type="EMBL" id="CP090172">
    <property type="protein sequence ID" value="UJO23017.1"/>
    <property type="molecule type" value="Genomic_DNA"/>
</dbReference>
<evidence type="ECO:0000256" key="1">
    <source>
        <dbReference type="SAM" id="SignalP"/>
    </source>
</evidence>
<accession>A0A9Q8PIF6</accession>
<dbReference type="Pfam" id="PF14021">
    <property type="entry name" value="TNT"/>
    <property type="match status" value="1"/>
</dbReference>
<name>A0A9Q8PIF6_PASFU</name>
<dbReference type="PANTHER" id="PTHR42059:SF1">
    <property type="entry name" value="TNT DOMAIN-CONTAINING PROTEIN"/>
    <property type="match status" value="1"/>
</dbReference>
<evidence type="ECO:0000313" key="4">
    <source>
        <dbReference type="Proteomes" id="UP000756132"/>
    </source>
</evidence>
<organism evidence="3 4">
    <name type="scientific">Passalora fulva</name>
    <name type="common">Tomato leaf mold</name>
    <name type="synonym">Cladosporium fulvum</name>
    <dbReference type="NCBI Taxonomy" id="5499"/>
    <lineage>
        <taxon>Eukaryota</taxon>
        <taxon>Fungi</taxon>
        <taxon>Dikarya</taxon>
        <taxon>Ascomycota</taxon>
        <taxon>Pezizomycotina</taxon>
        <taxon>Dothideomycetes</taxon>
        <taxon>Dothideomycetidae</taxon>
        <taxon>Mycosphaerellales</taxon>
        <taxon>Mycosphaerellaceae</taxon>
        <taxon>Fulvia</taxon>
    </lineage>
</organism>
<evidence type="ECO:0000313" key="3">
    <source>
        <dbReference type="EMBL" id="UJO23017.1"/>
    </source>
</evidence>
<gene>
    <name evidence="3" type="ORF">CLAFUR5_11675</name>
</gene>
<dbReference type="InterPro" id="IPR025331">
    <property type="entry name" value="TNT"/>
</dbReference>
<dbReference type="GO" id="GO:0050135">
    <property type="term" value="F:NADP+ nucleosidase activity"/>
    <property type="evidence" value="ECO:0007669"/>
    <property type="project" value="InterPro"/>
</dbReference>
<dbReference type="AlphaFoldDB" id="A0A9Q8PIF6"/>
<feature type="chain" id="PRO_5040313727" description="TNT domain-containing protein" evidence="1">
    <location>
        <begin position="20"/>
        <end position="229"/>
    </location>
</feature>
<dbReference type="Proteomes" id="UP000756132">
    <property type="component" value="Chromosome 10"/>
</dbReference>
<dbReference type="InterPro" id="IPR053024">
    <property type="entry name" value="Fungal_surface_NADase"/>
</dbReference>
<sequence>MRLISTLCVLAVCALSTQAQSNTTVGNATDPDLNTARCTDFCAGTNATDDLNTYICGDPRLGPVRLPSALPLDGIVGGESTYHRFGGACPGEFLAQWTNATTGSFVYPPFDGYTLTTTGEPGILNISLAVGTLVDRFGSEFGAYTSPAGLPYAQRSLPPWNLNAAPGAMYPYNYQVYVVTRRFNVQSGPIAGWFGQQGLGLQFLMPKAVGELVDSGYLTRLNQTADPLW</sequence>
<reference evidence="3" key="1">
    <citation type="submission" date="2021-12" db="EMBL/GenBank/DDBJ databases">
        <authorList>
            <person name="Zaccaron A."/>
            <person name="Stergiopoulos I."/>
        </authorList>
    </citation>
    <scope>NUCLEOTIDE SEQUENCE</scope>
    <source>
        <strain evidence="3">Race5_Kim</strain>
    </source>
</reference>
<dbReference type="RefSeq" id="XP_047767383.1">
    <property type="nucleotide sequence ID" value="XM_047910823.1"/>
</dbReference>
<dbReference type="OMA" id="GPIRPWF"/>
<keyword evidence="4" id="KW-1185">Reference proteome</keyword>
<feature type="domain" description="TNT" evidence="2">
    <location>
        <begin position="128"/>
        <end position="220"/>
    </location>
</feature>
<dbReference type="GeneID" id="71991553"/>
<reference evidence="3" key="2">
    <citation type="journal article" date="2022" name="Microb. Genom.">
        <title>A chromosome-scale genome assembly of the tomato pathogen Cladosporium fulvum reveals a compartmentalized genome architecture and the presence of a dispensable chromosome.</title>
        <authorList>
            <person name="Zaccaron A.Z."/>
            <person name="Chen L.H."/>
            <person name="Samaras A."/>
            <person name="Stergiopoulos I."/>
        </authorList>
    </citation>
    <scope>NUCLEOTIDE SEQUENCE</scope>
    <source>
        <strain evidence="3">Race5_Kim</strain>
    </source>
</reference>